<dbReference type="GO" id="GO:0043201">
    <property type="term" value="P:response to L-leucine"/>
    <property type="evidence" value="ECO:0007669"/>
    <property type="project" value="TreeGrafter"/>
</dbReference>
<evidence type="ECO:0000256" key="2">
    <source>
        <dbReference type="ARBA" id="ARBA00023125"/>
    </source>
</evidence>
<dbReference type="OrthoDB" id="8526125at2"/>
<dbReference type="SMART" id="SM00344">
    <property type="entry name" value="HTH_ASNC"/>
    <property type="match status" value="1"/>
</dbReference>
<dbReference type="Proteomes" id="UP000234190">
    <property type="component" value="Unassembled WGS sequence"/>
</dbReference>
<accession>A0A2N4U5Z8</accession>
<evidence type="ECO:0000259" key="5">
    <source>
        <dbReference type="PROSITE" id="PS50956"/>
    </source>
</evidence>
<dbReference type="PANTHER" id="PTHR30154:SF0">
    <property type="entry name" value="LEUCINE-RESPONSIVE REGULATORY PROTEIN"/>
    <property type="match status" value="1"/>
</dbReference>
<comment type="caution">
    <text evidence="6">The sequence shown here is derived from an EMBL/GenBank/DDBJ whole genome shotgun (WGS) entry which is preliminary data.</text>
</comment>
<dbReference type="Gene3D" id="3.30.70.920">
    <property type="match status" value="1"/>
</dbReference>
<dbReference type="EMBL" id="PDNW01000005">
    <property type="protein sequence ID" value="PLC50448.1"/>
    <property type="molecule type" value="Genomic_DNA"/>
</dbReference>
<dbReference type="Pfam" id="PF01037">
    <property type="entry name" value="AsnC_trans_reg"/>
    <property type="match status" value="1"/>
</dbReference>
<evidence type="ECO:0000256" key="3">
    <source>
        <dbReference type="ARBA" id="ARBA00023159"/>
    </source>
</evidence>
<dbReference type="FunFam" id="1.10.10.10:FF:000186">
    <property type="entry name" value="AsnC family transcriptional regulator"/>
    <property type="match status" value="1"/>
</dbReference>
<keyword evidence="4" id="KW-0804">Transcription</keyword>
<dbReference type="Pfam" id="PF13412">
    <property type="entry name" value="HTH_24"/>
    <property type="match status" value="1"/>
</dbReference>
<evidence type="ECO:0000313" key="7">
    <source>
        <dbReference type="Proteomes" id="UP000234190"/>
    </source>
</evidence>
<dbReference type="InterPro" id="IPR019885">
    <property type="entry name" value="Tscrpt_reg_HTH_AsnC-type_CS"/>
</dbReference>
<dbReference type="GO" id="GO:0006355">
    <property type="term" value="P:regulation of DNA-templated transcription"/>
    <property type="evidence" value="ECO:0007669"/>
    <property type="project" value="UniProtKB-ARBA"/>
</dbReference>
<dbReference type="InterPro" id="IPR036390">
    <property type="entry name" value="WH_DNA-bd_sf"/>
</dbReference>
<keyword evidence="7" id="KW-1185">Reference proteome</keyword>
<dbReference type="Gene3D" id="1.10.10.10">
    <property type="entry name" value="Winged helix-like DNA-binding domain superfamily/Winged helix DNA-binding domain"/>
    <property type="match status" value="1"/>
</dbReference>
<dbReference type="RefSeq" id="WP_102073548.1">
    <property type="nucleotide sequence ID" value="NZ_PDNW01000005.1"/>
</dbReference>
<proteinExistence type="predicted"/>
<dbReference type="InterPro" id="IPR011991">
    <property type="entry name" value="ArsR-like_HTH"/>
</dbReference>
<dbReference type="GO" id="GO:0043565">
    <property type="term" value="F:sequence-specific DNA binding"/>
    <property type="evidence" value="ECO:0007669"/>
    <property type="project" value="InterPro"/>
</dbReference>
<dbReference type="GO" id="GO:0006524">
    <property type="term" value="P:alanine catabolic process"/>
    <property type="evidence" value="ECO:0007669"/>
    <property type="project" value="TreeGrafter"/>
</dbReference>
<dbReference type="PANTHER" id="PTHR30154">
    <property type="entry name" value="LEUCINE-RESPONSIVE REGULATORY PROTEIN"/>
    <property type="match status" value="1"/>
</dbReference>
<keyword evidence="1" id="KW-0805">Transcription regulation</keyword>
<dbReference type="InterPro" id="IPR036388">
    <property type="entry name" value="WH-like_DNA-bd_sf"/>
</dbReference>
<dbReference type="SUPFAM" id="SSF46785">
    <property type="entry name" value="Winged helix' DNA-binding domain"/>
    <property type="match status" value="1"/>
</dbReference>
<keyword evidence="2" id="KW-0238">DNA-binding</keyword>
<dbReference type="InterPro" id="IPR019887">
    <property type="entry name" value="Tscrpt_reg_AsnC/Lrp_C"/>
</dbReference>
<dbReference type="InterPro" id="IPR000485">
    <property type="entry name" value="AsnC-type_HTH_dom"/>
</dbReference>
<dbReference type="PRINTS" id="PR00033">
    <property type="entry name" value="HTHASNC"/>
</dbReference>
<gene>
    <name evidence="6" type="ORF">CR159_08365</name>
</gene>
<evidence type="ECO:0000313" key="6">
    <source>
        <dbReference type="EMBL" id="PLC50448.1"/>
    </source>
</evidence>
<name>A0A2N4U5Z8_9BURK</name>
<sequence length="162" mass="18521">MRIQRDPVCTLDKLDRHILDLLQRDGRMSMTELAEQVGLTVTPCIERVRRLERDGVITGYYARVAPTALDAGLLVFVEISMSSKSDRSFDDFRREILCIPQIQECHLVSGDFDYLVKARIKEISQYRSLLGDILLRLPGVTQTKSCVVMEEVKETLFITAQK</sequence>
<feature type="domain" description="HTH asnC-type" evidence="5">
    <location>
        <begin position="11"/>
        <end position="74"/>
    </location>
</feature>
<organism evidence="6 7">
    <name type="scientific">Pollutimonas subterranea</name>
    <dbReference type="NCBI Taxonomy" id="2045210"/>
    <lineage>
        <taxon>Bacteria</taxon>
        <taxon>Pseudomonadati</taxon>
        <taxon>Pseudomonadota</taxon>
        <taxon>Betaproteobacteria</taxon>
        <taxon>Burkholderiales</taxon>
        <taxon>Alcaligenaceae</taxon>
        <taxon>Pollutimonas</taxon>
    </lineage>
</organism>
<protein>
    <submittedName>
        <fullName evidence="6">AsnC family transcriptional regulator</fullName>
    </submittedName>
</protein>
<dbReference type="InterPro" id="IPR019888">
    <property type="entry name" value="Tscrpt_reg_AsnC-like"/>
</dbReference>
<dbReference type="AlphaFoldDB" id="A0A2N4U5Z8"/>
<dbReference type="InterPro" id="IPR011008">
    <property type="entry name" value="Dimeric_a/b-barrel"/>
</dbReference>
<dbReference type="CDD" id="cd00090">
    <property type="entry name" value="HTH_ARSR"/>
    <property type="match status" value="1"/>
</dbReference>
<keyword evidence="3" id="KW-0010">Activator</keyword>
<evidence type="ECO:0000256" key="1">
    <source>
        <dbReference type="ARBA" id="ARBA00023015"/>
    </source>
</evidence>
<dbReference type="GO" id="GO:0005829">
    <property type="term" value="C:cytosol"/>
    <property type="evidence" value="ECO:0007669"/>
    <property type="project" value="TreeGrafter"/>
</dbReference>
<reference evidence="6 7" key="1">
    <citation type="submission" date="2017-10" db="EMBL/GenBank/DDBJ databases">
        <title>Two draft genome sequences of Pusillimonas sp. strains isolated from a nitrate- and radionuclide-contaminated groundwater in Russia.</title>
        <authorList>
            <person name="Grouzdev D.S."/>
            <person name="Tourova T.P."/>
            <person name="Goeva M.A."/>
            <person name="Babich T.L."/>
            <person name="Sokolova D.S."/>
            <person name="Abdullin R."/>
            <person name="Poltaraus A.B."/>
            <person name="Toshchakov S.V."/>
            <person name="Nazina T.N."/>
        </authorList>
    </citation>
    <scope>NUCLEOTIDE SEQUENCE [LARGE SCALE GENOMIC DNA]</scope>
    <source>
        <strain evidence="6 7">JR1/69-3-13</strain>
    </source>
</reference>
<dbReference type="PROSITE" id="PS50956">
    <property type="entry name" value="HTH_ASNC_2"/>
    <property type="match status" value="1"/>
</dbReference>
<evidence type="ECO:0000256" key="4">
    <source>
        <dbReference type="ARBA" id="ARBA00023163"/>
    </source>
</evidence>
<dbReference type="SUPFAM" id="SSF54909">
    <property type="entry name" value="Dimeric alpha+beta barrel"/>
    <property type="match status" value="1"/>
</dbReference>
<dbReference type="PROSITE" id="PS00519">
    <property type="entry name" value="HTH_ASNC_1"/>
    <property type="match status" value="1"/>
</dbReference>